<reference evidence="1 2" key="1">
    <citation type="submission" date="2022-10" db="EMBL/GenBank/DDBJ databases">
        <authorList>
            <person name="Xie J."/>
            <person name="Shen N."/>
        </authorList>
    </citation>
    <scope>NUCLEOTIDE SEQUENCE [LARGE SCALE GENOMIC DNA]</scope>
    <source>
        <strain evidence="1 2">YIM65594</strain>
    </source>
</reference>
<dbReference type="RefSeq" id="WP_326017909.1">
    <property type="nucleotide sequence ID" value="NZ_JAOZYC010000122.1"/>
</dbReference>
<protein>
    <submittedName>
        <fullName evidence="1">Type VII secretion target</fullName>
    </submittedName>
</protein>
<comment type="caution">
    <text evidence="1">The sequence shown here is derived from an EMBL/GenBank/DDBJ whole genome shotgun (WGS) entry which is preliminary data.</text>
</comment>
<organism evidence="1 2">
    <name type="scientific">Streptomyces endophyticus</name>
    <dbReference type="NCBI Taxonomy" id="714166"/>
    <lineage>
        <taxon>Bacteria</taxon>
        <taxon>Bacillati</taxon>
        <taxon>Actinomycetota</taxon>
        <taxon>Actinomycetes</taxon>
        <taxon>Kitasatosporales</taxon>
        <taxon>Streptomycetaceae</taxon>
        <taxon>Streptomyces</taxon>
    </lineage>
</organism>
<dbReference type="Proteomes" id="UP001354931">
    <property type="component" value="Unassembled WGS sequence"/>
</dbReference>
<name>A0ABU6F6H3_9ACTN</name>
<evidence type="ECO:0000313" key="1">
    <source>
        <dbReference type="EMBL" id="MEB8339622.1"/>
    </source>
</evidence>
<accession>A0ABU6F6H3</accession>
<dbReference type="EMBL" id="JAOZYC010000122">
    <property type="protein sequence ID" value="MEB8339622.1"/>
    <property type="molecule type" value="Genomic_DNA"/>
</dbReference>
<gene>
    <name evidence="1" type="ORF">OKJ99_19210</name>
</gene>
<sequence length="113" mass="11538">MAVGTEVEIPAALNRAGSGAREIAGSARTVGAHPVGETHSASRNFDAGNWEGGLGTALSALTETWSAQVSALVADCNSLAGRCTETGTLYQRTEATNTRIMTSSLPSEPSPFG</sequence>
<dbReference type="Pfam" id="PF10824">
    <property type="entry name" value="T7SS_ESX_EspC"/>
    <property type="match status" value="1"/>
</dbReference>
<proteinExistence type="predicted"/>
<dbReference type="InterPro" id="IPR022536">
    <property type="entry name" value="EspC"/>
</dbReference>
<evidence type="ECO:0000313" key="2">
    <source>
        <dbReference type="Proteomes" id="UP001354931"/>
    </source>
</evidence>
<keyword evidence="2" id="KW-1185">Reference proteome</keyword>